<reference evidence="2 3" key="1">
    <citation type="journal article" date="2016" name="Biochim. Biophys. Acta">
        <title>Characterization of red-shifted phycobilisomes isolated from the chlorophyll f-containing cyanobacterium Halomicronema hongdechloris.</title>
        <authorList>
            <person name="Li Y."/>
            <person name="Lin Y."/>
            <person name="Garvey C.J."/>
            <person name="Birch D."/>
            <person name="Corkery R.W."/>
            <person name="Loughlin P.C."/>
            <person name="Scheer H."/>
            <person name="Willows R.D."/>
            <person name="Chen M."/>
        </authorList>
    </citation>
    <scope>NUCLEOTIDE SEQUENCE [LARGE SCALE GENOMIC DNA]</scope>
    <source>
        <strain evidence="2 3">C2206</strain>
    </source>
</reference>
<evidence type="ECO:0000256" key="1">
    <source>
        <dbReference type="SAM" id="SignalP"/>
    </source>
</evidence>
<keyword evidence="1" id="KW-0732">Signal</keyword>
<name>A0A1Z3HKS6_9CYAN</name>
<evidence type="ECO:0000313" key="3">
    <source>
        <dbReference type="Proteomes" id="UP000191901"/>
    </source>
</evidence>
<dbReference type="Proteomes" id="UP000191901">
    <property type="component" value="Chromosome"/>
</dbReference>
<proteinExistence type="predicted"/>
<accession>A0A1Z3HKS6</accession>
<feature type="chain" id="PRO_5012328521" evidence="1">
    <location>
        <begin position="27"/>
        <end position="51"/>
    </location>
</feature>
<evidence type="ECO:0000313" key="2">
    <source>
        <dbReference type="EMBL" id="ASC70914.1"/>
    </source>
</evidence>
<dbReference type="RefSeq" id="WP_187329341.1">
    <property type="nucleotide sequence ID" value="NZ_CP021983.2"/>
</dbReference>
<protein>
    <submittedName>
        <fullName evidence="2">Uncharacterized protein</fullName>
    </submittedName>
</protein>
<dbReference type="EMBL" id="CP021983">
    <property type="protein sequence ID" value="ASC70914.1"/>
    <property type="molecule type" value="Genomic_DNA"/>
</dbReference>
<sequence>MPNQCILCMANILMLFSAFPMPSGQAMPTAPLPLQFDFAHYERGRYALGGA</sequence>
<dbReference type="AlphaFoldDB" id="A0A1Z3HKS6"/>
<gene>
    <name evidence="2" type="ORF">XM38_018620</name>
</gene>
<dbReference type="KEGG" id="hhg:XM38_018620"/>
<feature type="signal peptide" evidence="1">
    <location>
        <begin position="1"/>
        <end position="26"/>
    </location>
</feature>
<organism evidence="2 3">
    <name type="scientific">Halomicronema hongdechloris C2206</name>
    <dbReference type="NCBI Taxonomy" id="1641165"/>
    <lineage>
        <taxon>Bacteria</taxon>
        <taxon>Bacillati</taxon>
        <taxon>Cyanobacteriota</taxon>
        <taxon>Cyanophyceae</taxon>
        <taxon>Nodosilineales</taxon>
        <taxon>Nodosilineaceae</taxon>
        <taxon>Halomicronema</taxon>
    </lineage>
</organism>
<keyword evidence="3" id="KW-1185">Reference proteome</keyword>